<dbReference type="RefSeq" id="WP_224195017.1">
    <property type="nucleotide sequence ID" value="NZ_JAIRAU010000040.1"/>
</dbReference>
<evidence type="ECO:0000256" key="3">
    <source>
        <dbReference type="HAMAP-Rule" id="MF_01151"/>
    </source>
</evidence>
<keyword evidence="3 4" id="KW-0346">Stress response</keyword>
<evidence type="ECO:0000256" key="6">
    <source>
        <dbReference type="SAM" id="Coils"/>
    </source>
</evidence>
<sequence length="189" mass="20704">MSQDPQEENTDGAGENGNGAPVEAELVITPEERAEQAEAEKADLKDKWLRALAELENYKKRTRREIDDNVFRAQQNLLNAFLPTVDNLGRALDLARDNEQLHKGIQMVVNDFMSALGRFGVEPVPSVGHPFDPAIHEALQQIDTPDFPPGVVAREWEKGFRQGDRLLRPARVVIAGPGSTGGKAEGAAS</sequence>
<keyword evidence="9" id="KW-1185">Reference proteome</keyword>
<dbReference type="InterPro" id="IPR009012">
    <property type="entry name" value="GrpE_head"/>
</dbReference>
<evidence type="ECO:0000256" key="1">
    <source>
        <dbReference type="ARBA" id="ARBA00009054"/>
    </source>
</evidence>
<proteinExistence type="inferred from homology"/>
<evidence type="ECO:0000313" key="9">
    <source>
        <dbReference type="Proteomes" id="UP001139031"/>
    </source>
</evidence>
<dbReference type="Pfam" id="PF01025">
    <property type="entry name" value="GrpE"/>
    <property type="match status" value="1"/>
</dbReference>
<dbReference type="InterPro" id="IPR000740">
    <property type="entry name" value="GrpE"/>
</dbReference>
<evidence type="ECO:0000313" key="8">
    <source>
        <dbReference type="EMBL" id="MBZ5713272.1"/>
    </source>
</evidence>
<evidence type="ECO:0000256" key="5">
    <source>
        <dbReference type="RuleBase" id="RU004478"/>
    </source>
</evidence>
<dbReference type="EMBL" id="JAIRAU010000040">
    <property type="protein sequence ID" value="MBZ5713272.1"/>
    <property type="molecule type" value="Genomic_DNA"/>
</dbReference>
<evidence type="ECO:0000256" key="2">
    <source>
        <dbReference type="ARBA" id="ARBA00023186"/>
    </source>
</evidence>
<dbReference type="PROSITE" id="PS01071">
    <property type="entry name" value="GRPE"/>
    <property type="match status" value="1"/>
</dbReference>
<dbReference type="Gene3D" id="2.30.22.10">
    <property type="entry name" value="Head domain of nucleotide exchange factor GrpE"/>
    <property type="match status" value="1"/>
</dbReference>
<accession>A0ABS7TYE6</accession>
<name>A0ABS7TYE6_9BACT</name>
<keyword evidence="6" id="KW-0175">Coiled coil</keyword>
<dbReference type="SUPFAM" id="SSF51064">
    <property type="entry name" value="Head domain of nucleotide exchange factor GrpE"/>
    <property type="match status" value="1"/>
</dbReference>
<feature type="region of interest" description="Disordered" evidence="7">
    <location>
        <begin position="1"/>
        <end position="23"/>
    </location>
</feature>
<dbReference type="SUPFAM" id="SSF58014">
    <property type="entry name" value="Coiled-coil domain of nucleotide exchange factor GrpE"/>
    <property type="match status" value="1"/>
</dbReference>
<comment type="subcellular location">
    <subcellularLocation>
        <location evidence="3">Cytoplasm</location>
    </subcellularLocation>
</comment>
<gene>
    <name evidence="3" type="primary">grpE</name>
    <name evidence="8" type="ORF">K7C98_28895</name>
</gene>
<comment type="function">
    <text evidence="3 4">Participates actively in the response to hyperosmotic and heat shock by preventing the aggregation of stress-denatured proteins, in association with DnaK and GrpE. It is the nucleotide exchange factor for DnaK and may function as a thermosensor. Unfolded proteins bind initially to DnaJ; upon interaction with the DnaJ-bound protein, DnaK hydrolyzes its bound ATP, resulting in the formation of a stable complex. GrpE releases ADP from DnaK; ATP binding to DnaK triggers the release of the substrate protein, thus completing the reaction cycle. Several rounds of ATP-dependent interactions between DnaJ, DnaK and GrpE are required for fully efficient folding.</text>
</comment>
<reference evidence="8" key="1">
    <citation type="submission" date="2021-08" db="EMBL/GenBank/DDBJ databases">
        <authorList>
            <person name="Stevens D.C."/>
        </authorList>
    </citation>
    <scope>NUCLEOTIDE SEQUENCE</scope>
    <source>
        <strain evidence="8">DSM 53165</strain>
    </source>
</reference>
<comment type="caution">
    <text evidence="8">The sequence shown here is derived from an EMBL/GenBank/DDBJ whole genome shotgun (WGS) entry which is preliminary data.</text>
</comment>
<organism evidence="8 9">
    <name type="scientific">Nannocystis pusilla</name>
    <dbReference type="NCBI Taxonomy" id="889268"/>
    <lineage>
        <taxon>Bacteria</taxon>
        <taxon>Pseudomonadati</taxon>
        <taxon>Myxococcota</taxon>
        <taxon>Polyangia</taxon>
        <taxon>Nannocystales</taxon>
        <taxon>Nannocystaceae</taxon>
        <taxon>Nannocystis</taxon>
    </lineage>
</organism>
<dbReference type="PANTHER" id="PTHR21237:SF23">
    <property type="entry name" value="GRPE PROTEIN HOMOLOG, MITOCHONDRIAL"/>
    <property type="match status" value="1"/>
</dbReference>
<comment type="subunit">
    <text evidence="3">Homodimer.</text>
</comment>
<keyword evidence="2 3" id="KW-0143">Chaperone</keyword>
<dbReference type="HAMAP" id="MF_01151">
    <property type="entry name" value="GrpE"/>
    <property type="match status" value="1"/>
</dbReference>
<keyword evidence="3" id="KW-0963">Cytoplasm</keyword>
<comment type="similarity">
    <text evidence="1 3 5">Belongs to the GrpE family.</text>
</comment>
<evidence type="ECO:0000256" key="7">
    <source>
        <dbReference type="SAM" id="MobiDB-lite"/>
    </source>
</evidence>
<dbReference type="Proteomes" id="UP001139031">
    <property type="component" value="Unassembled WGS sequence"/>
</dbReference>
<feature type="compositionally biased region" description="Acidic residues" evidence="7">
    <location>
        <begin position="1"/>
        <end position="10"/>
    </location>
</feature>
<evidence type="ECO:0000256" key="4">
    <source>
        <dbReference type="RuleBase" id="RU000639"/>
    </source>
</evidence>
<feature type="coiled-coil region" evidence="6">
    <location>
        <begin position="34"/>
        <end position="65"/>
    </location>
</feature>
<protein>
    <recommendedName>
        <fullName evidence="3 4">Protein GrpE</fullName>
    </recommendedName>
    <alternativeName>
        <fullName evidence="3">HSP-70 cofactor</fullName>
    </alternativeName>
</protein>
<dbReference type="PANTHER" id="PTHR21237">
    <property type="entry name" value="GRPE PROTEIN"/>
    <property type="match status" value="1"/>
</dbReference>
<dbReference type="CDD" id="cd00446">
    <property type="entry name" value="GrpE"/>
    <property type="match status" value="1"/>
</dbReference>
<dbReference type="PRINTS" id="PR00773">
    <property type="entry name" value="GRPEPROTEIN"/>
</dbReference>
<dbReference type="Gene3D" id="3.90.20.20">
    <property type="match status" value="1"/>
</dbReference>
<dbReference type="InterPro" id="IPR013805">
    <property type="entry name" value="GrpE_CC"/>
</dbReference>